<feature type="region of interest" description="Disordered" evidence="1">
    <location>
        <begin position="20"/>
        <end position="47"/>
    </location>
</feature>
<name>Q7UH65_RHOBA</name>
<gene>
    <name evidence="2" type="ordered locus">RB4813</name>
</gene>
<dbReference type="KEGG" id="rba:RB4813"/>
<dbReference type="HOGENOM" id="CLU_3172535_0_0_0"/>
<reference evidence="2 3" key="1">
    <citation type="journal article" date="2003" name="Proc. Natl. Acad. Sci. U.S.A.">
        <title>Complete genome sequence of the marine planctomycete Pirellula sp. strain 1.</title>
        <authorList>
            <person name="Gloeckner F.O."/>
            <person name="Kube M."/>
            <person name="Bauer M."/>
            <person name="Teeling H."/>
            <person name="Lombardot T."/>
            <person name="Ludwig W."/>
            <person name="Gade D."/>
            <person name="Beck A."/>
            <person name="Borzym K."/>
            <person name="Heitmann K."/>
            <person name="Rabus R."/>
            <person name="Schlesner H."/>
            <person name="Amann R."/>
            <person name="Reinhardt R."/>
        </authorList>
    </citation>
    <scope>NUCLEOTIDE SEQUENCE [LARGE SCALE GENOMIC DNA]</scope>
    <source>
        <strain evidence="3">DSM 10527 / NCIMB 13988 / SH1</strain>
    </source>
</reference>
<feature type="compositionally biased region" description="Basic and acidic residues" evidence="1">
    <location>
        <begin position="20"/>
        <end position="30"/>
    </location>
</feature>
<dbReference type="Proteomes" id="UP000001025">
    <property type="component" value="Chromosome"/>
</dbReference>
<dbReference type="InParanoid" id="Q7UH65"/>
<organism evidence="2 3">
    <name type="scientific">Rhodopirellula baltica (strain DSM 10527 / NCIMB 13988 / SH1)</name>
    <dbReference type="NCBI Taxonomy" id="243090"/>
    <lineage>
        <taxon>Bacteria</taxon>
        <taxon>Pseudomonadati</taxon>
        <taxon>Planctomycetota</taxon>
        <taxon>Planctomycetia</taxon>
        <taxon>Pirellulales</taxon>
        <taxon>Pirellulaceae</taxon>
        <taxon>Rhodopirellula</taxon>
    </lineage>
</organism>
<keyword evidence="3" id="KW-1185">Reference proteome</keyword>
<dbReference type="STRING" id="243090.RB4813"/>
<proteinExistence type="predicted"/>
<dbReference type="AlphaFoldDB" id="Q7UH65"/>
<evidence type="ECO:0000313" key="3">
    <source>
        <dbReference type="Proteomes" id="UP000001025"/>
    </source>
</evidence>
<accession>Q7UH65</accession>
<evidence type="ECO:0000256" key="1">
    <source>
        <dbReference type="SAM" id="MobiDB-lite"/>
    </source>
</evidence>
<dbReference type="EnsemblBacteria" id="CAD78112">
    <property type="protein sequence ID" value="CAD78112"/>
    <property type="gene ID" value="RB4813"/>
</dbReference>
<sequence length="47" mass="5455">MTTTKHTKALLRAFRIPVNEIEKKSIKKPSENSTMPTPTFSRPRRND</sequence>
<dbReference type="EMBL" id="BX294141">
    <property type="protein sequence ID" value="CAD78112.1"/>
    <property type="molecule type" value="Genomic_DNA"/>
</dbReference>
<protein>
    <submittedName>
        <fullName evidence="2">Uncharacterized protein</fullName>
    </submittedName>
</protein>
<evidence type="ECO:0000313" key="2">
    <source>
        <dbReference type="EMBL" id="CAD78112.1"/>
    </source>
</evidence>